<evidence type="ECO:0000256" key="7">
    <source>
        <dbReference type="ARBA" id="ARBA00022932"/>
    </source>
</evidence>
<dbReference type="NCBIfam" id="NF004226">
    <property type="entry name" value="PRK05673.1"/>
    <property type="match status" value="1"/>
</dbReference>
<dbReference type="GO" id="GO:0005737">
    <property type="term" value="C:cytoplasm"/>
    <property type="evidence" value="ECO:0007669"/>
    <property type="project" value="UniProtKB-SubCell"/>
</dbReference>
<dbReference type="EMBL" id="SOII01000092">
    <property type="protein sequence ID" value="TET85800.1"/>
    <property type="molecule type" value="Genomic_DNA"/>
</dbReference>
<dbReference type="PANTHER" id="PTHR32294:SF0">
    <property type="entry name" value="DNA POLYMERASE III SUBUNIT ALPHA"/>
    <property type="match status" value="1"/>
</dbReference>
<keyword evidence="4 10" id="KW-0808">Transferase</keyword>
<dbReference type="NCBIfam" id="NF005298">
    <property type="entry name" value="PRK06826.1"/>
    <property type="match status" value="1"/>
</dbReference>
<dbReference type="Proteomes" id="UP000315669">
    <property type="component" value="Unassembled WGS sequence"/>
</dbReference>
<organism evidence="10 11">
    <name type="scientific">Aerophobetes bacterium</name>
    <dbReference type="NCBI Taxonomy" id="2030807"/>
    <lineage>
        <taxon>Bacteria</taxon>
        <taxon>Candidatus Aerophobota</taxon>
    </lineage>
</organism>
<dbReference type="Gene3D" id="1.10.10.1600">
    <property type="entry name" value="Bacterial DNA polymerase III alpha subunit, thumb domain"/>
    <property type="match status" value="1"/>
</dbReference>
<dbReference type="SUPFAM" id="SSF89550">
    <property type="entry name" value="PHP domain-like"/>
    <property type="match status" value="1"/>
</dbReference>
<dbReference type="GO" id="GO:0006260">
    <property type="term" value="P:DNA replication"/>
    <property type="evidence" value="ECO:0007669"/>
    <property type="project" value="UniProtKB-KW"/>
</dbReference>
<evidence type="ECO:0000259" key="9">
    <source>
        <dbReference type="SMART" id="SM00481"/>
    </source>
</evidence>
<comment type="catalytic activity">
    <reaction evidence="8">
        <text>DNA(n) + a 2'-deoxyribonucleoside 5'-triphosphate = DNA(n+1) + diphosphate</text>
        <dbReference type="Rhea" id="RHEA:22508"/>
        <dbReference type="Rhea" id="RHEA-COMP:17339"/>
        <dbReference type="Rhea" id="RHEA-COMP:17340"/>
        <dbReference type="ChEBI" id="CHEBI:33019"/>
        <dbReference type="ChEBI" id="CHEBI:61560"/>
        <dbReference type="ChEBI" id="CHEBI:173112"/>
        <dbReference type="EC" id="2.7.7.7"/>
    </reaction>
</comment>
<comment type="caution">
    <text evidence="10">The sequence shown here is derived from an EMBL/GenBank/DDBJ whole genome shotgun (WGS) entry which is preliminary data.</text>
</comment>
<keyword evidence="7" id="KW-0239">DNA-directed DNA polymerase</keyword>
<dbReference type="PANTHER" id="PTHR32294">
    <property type="entry name" value="DNA POLYMERASE III SUBUNIT ALPHA"/>
    <property type="match status" value="1"/>
</dbReference>
<evidence type="ECO:0000256" key="1">
    <source>
        <dbReference type="ARBA" id="ARBA00004496"/>
    </source>
</evidence>
<dbReference type="Gene3D" id="3.20.20.140">
    <property type="entry name" value="Metal-dependent hydrolases"/>
    <property type="match status" value="1"/>
</dbReference>
<dbReference type="InterPro" id="IPR040982">
    <property type="entry name" value="DNA_pol3_finger"/>
</dbReference>
<dbReference type="CDD" id="cd04485">
    <property type="entry name" value="DnaE_OBF"/>
    <property type="match status" value="1"/>
</dbReference>
<evidence type="ECO:0000313" key="10">
    <source>
        <dbReference type="EMBL" id="TET85800.1"/>
    </source>
</evidence>
<dbReference type="InterPro" id="IPR016195">
    <property type="entry name" value="Pol/histidinol_Pase-like"/>
</dbReference>
<evidence type="ECO:0000256" key="4">
    <source>
        <dbReference type="ARBA" id="ARBA00022679"/>
    </source>
</evidence>
<dbReference type="CDD" id="cd12113">
    <property type="entry name" value="PHP_PolIIIA_DnaE3"/>
    <property type="match status" value="1"/>
</dbReference>
<dbReference type="InterPro" id="IPR041931">
    <property type="entry name" value="DNA_pol3_alpha_thumb_dom"/>
</dbReference>
<dbReference type="InterPro" id="IPR029460">
    <property type="entry name" value="DNAPol_HHH"/>
</dbReference>
<keyword evidence="6" id="KW-0235">DNA replication</keyword>
<reference evidence="10 11" key="1">
    <citation type="submission" date="2019-03" db="EMBL/GenBank/DDBJ databases">
        <title>Metabolic potential of uncultured bacteria and archaea associated with petroleum seepage in deep-sea sediments.</title>
        <authorList>
            <person name="Dong X."/>
            <person name="Hubert C."/>
        </authorList>
    </citation>
    <scope>NUCLEOTIDE SEQUENCE [LARGE SCALE GENOMIC DNA]</scope>
    <source>
        <strain evidence="10">E29_bin25</strain>
    </source>
</reference>
<protein>
    <recommendedName>
        <fullName evidence="3">DNA polymerase III subunit alpha</fullName>
        <ecNumber evidence="2">2.7.7.7</ecNumber>
    </recommendedName>
</protein>
<dbReference type="SMART" id="SM00481">
    <property type="entry name" value="POLIIIAc"/>
    <property type="match status" value="1"/>
</dbReference>
<dbReference type="InterPro" id="IPR004805">
    <property type="entry name" value="DnaE2/DnaE/PolC"/>
</dbReference>
<dbReference type="InterPro" id="IPR004365">
    <property type="entry name" value="NA-bd_OB_tRNA"/>
</dbReference>
<evidence type="ECO:0000256" key="5">
    <source>
        <dbReference type="ARBA" id="ARBA00022695"/>
    </source>
</evidence>
<dbReference type="EC" id="2.7.7.7" evidence="2"/>
<feature type="non-terminal residue" evidence="10">
    <location>
        <position position="1098"/>
    </location>
</feature>
<comment type="subcellular location">
    <subcellularLocation>
        <location evidence="1">Cytoplasm</location>
    </subcellularLocation>
</comment>
<dbReference type="Pfam" id="PF02811">
    <property type="entry name" value="PHP"/>
    <property type="match status" value="1"/>
</dbReference>
<accession>A0A523Y2M9</accession>
<sequence>MTNFVHLHTHSDYSLLDGACSISQLINQAYKLDMPALALTDHGNLFGAIDFYQKAKKRKLKPLIGCEVYVAPTSRFKKKKIGGQPTAYHLTLLAKNKKGYENLMELITGGYLEGFYYHPRVDKEFLSQKGEGLIALSGCAKGEIPFLLSQNKVDKAKEICQFYKNLYGEDFYLEVQDVGLEFQKKINSSLANLSQELSIPLVATNDVHYLNKEDAQAQDVLLCIQTGKTLDDTNRLKFSSSELYFRSSEEMEKIFSHLPQAISNAELISEKCNLELELGKTHLPVYRAPDGHNLDKYLRKLCQERLPHCYPTASTSVEQRLETELNIISKAGYTGYFLIVWDFISYAKKKKILIGPGRGSVTGSIVAYLLGITNINPLAYGLLFERFLNPERTAMPDIDIDIQDERRNEVISYVREKYGKENVAQIITFGTMAARAAVRDVGRVLGIPYSRVDRIAKLIPFNTELKTAIEESSELKEILKEDGKIKTLFEIAQSIEGFTRHASTHAAGVVIAPDKLTYYTPLYRTNKNEITTQYEMHSIEAIGLLKMDFLGLKTLNVIGDALEIIKKNKGKEVDLDRISLEDKKAYELLSQAETLGVFQVESRGMQELIKKIHPERFEDLIAVLALYRPGPLHSRMMDDFIDRKQGRSKIEYLHPQLEPILKETYGVMLYQEQVMRIANILADFSLGEADILRRAMGKKIPRLMDEQKDKFIEGAKKKEVNPSLATRIFELMAHFAGYGFNKSHSTGYALISYQTAYLKANYPLEFMAALLTSEIENTDKLALYINECRRMDIKILPPDINHSLANFMVEKNKLRFALGAIKNVGKAAISSILRVREKEGHFSSIFDFYRRVNPKTVNKRMIESLIKSGAFDCLEGSRAQNLAVIDQAAEKAAQIQQDRERGQLSFLETLEKRESGPSTERFPTIEEVSKETKLAWEKELLGIYISGHPLEKYRKRISRYAAHSIKDLSGMRDEEKIRIVGIISSLTSRNDRKGKRMGFFTLEDLDSQIEVLVFSSLYEKRTSYIEEGKLVLIKGKLDTASDPPKVIAEEIILFSKIKDIAHNLHIDIKQEELKEKNLLRLKELLSSHKGKHALYLHL</sequence>
<name>A0A523Y2M9_UNCAE</name>
<dbReference type="Gene3D" id="1.10.150.870">
    <property type="match status" value="1"/>
</dbReference>
<dbReference type="InterPro" id="IPR011708">
    <property type="entry name" value="DNA_pol3_alpha_NTPase_dom"/>
</dbReference>
<feature type="domain" description="Polymerase/histidinol phosphatase N-terminal" evidence="9">
    <location>
        <begin position="5"/>
        <end position="72"/>
    </location>
</feature>
<evidence type="ECO:0000256" key="8">
    <source>
        <dbReference type="ARBA" id="ARBA00049244"/>
    </source>
</evidence>
<dbReference type="GO" id="GO:0008408">
    <property type="term" value="F:3'-5' exonuclease activity"/>
    <property type="evidence" value="ECO:0007669"/>
    <property type="project" value="InterPro"/>
</dbReference>
<evidence type="ECO:0000256" key="3">
    <source>
        <dbReference type="ARBA" id="ARBA00019114"/>
    </source>
</evidence>
<dbReference type="GO" id="GO:0003676">
    <property type="term" value="F:nucleic acid binding"/>
    <property type="evidence" value="ECO:0007669"/>
    <property type="project" value="InterPro"/>
</dbReference>
<dbReference type="Pfam" id="PF14579">
    <property type="entry name" value="HHH_6"/>
    <property type="match status" value="1"/>
</dbReference>
<dbReference type="GO" id="GO:0003887">
    <property type="term" value="F:DNA-directed DNA polymerase activity"/>
    <property type="evidence" value="ECO:0007669"/>
    <property type="project" value="UniProtKB-KW"/>
</dbReference>
<dbReference type="NCBIfam" id="TIGR00594">
    <property type="entry name" value="polc"/>
    <property type="match status" value="1"/>
</dbReference>
<dbReference type="InterPro" id="IPR003141">
    <property type="entry name" value="Pol/His_phosphatase_N"/>
</dbReference>
<dbReference type="Pfam" id="PF01336">
    <property type="entry name" value="tRNA_anti-codon"/>
    <property type="match status" value="1"/>
</dbReference>
<evidence type="ECO:0000313" key="11">
    <source>
        <dbReference type="Proteomes" id="UP000315669"/>
    </source>
</evidence>
<dbReference type="Pfam" id="PF17657">
    <property type="entry name" value="DNA_pol3_finger"/>
    <property type="match status" value="1"/>
</dbReference>
<dbReference type="InterPro" id="IPR004013">
    <property type="entry name" value="PHP_dom"/>
</dbReference>
<dbReference type="AlphaFoldDB" id="A0A523Y2M9"/>
<keyword evidence="5 10" id="KW-0548">Nucleotidyltransferase</keyword>
<proteinExistence type="predicted"/>
<dbReference type="Pfam" id="PF07733">
    <property type="entry name" value="DNA_pol3_alpha"/>
    <property type="match status" value="1"/>
</dbReference>
<evidence type="ECO:0000256" key="6">
    <source>
        <dbReference type="ARBA" id="ARBA00022705"/>
    </source>
</evidence>
<gene>
    <name evidence="10" type="ORF">E3J32_01285</name>
</gene>
<evidence type="ECO:0000256" key="2">
    <source>
        <dbReference type="ARBA" id="ARBA00012417"/>
    </source>
</evidence>